<keyword evidence="2" id="KW-1185">Reference proteome</keyword>
<protein>
    <submittedName>
        <fullName evidence="1">Uncharacterized protein</fullName>
    </submittedName>
</protein>
<comment type="caution">
    <text evidence="1">The sequence shown here is derived from an EMBL/GenBank/DDBJ whole genome shotgun (WGS) entry which is preliminary data.</text>
</comment>
<organism evidence="1 2">
    <name type="scientific">Phormidium pseudopriestleyi FRX01</name>
    <dbReference type="NCBI Taxonomy" id="1759528"/>
    <lineage>
        <taxon>Bacteria</taxon>
        <taxon>Bacillati</taxon>
        <taxon>Cyanobacteriota</taxon>
        <taxon>Cyanophyceae</taxon>
        <taxon>Oscillatoriophycideae</taxon>
        <taxon>Oscillatoriales</taxon>
        <taxon>Oscillatoriaceae</taxon>
        <taxon>Phormidium</taxon>
    </lineage>
</organism>
<sequence length="139" mass="16332">MILLKNHPVWQNLSEIFTRLDAHSLVFEHLELSDYKIAGYWDESDQFYETITLPRPLSPELVTRAIAFHGDKRRIQLKFVLNFAEISPETISPNPPIGELMLIYDENLEFIDENWQIDIHSPFINVHPSLYPLTEAQRQ</sequence>
<gene>
    <name evidence="1" type="ORF">J0895_16245</name>
</gene>
<dbReference type="Proteomes" id="UP000664844">
    <property type="component" value="Unassembled WGS sequence"/>
</dbReference>
<evidence type="ECO:0000313" key="1">
    <source>
        <dbReference type="EMBL" id="MBO0350617.1"/>
    </source>
</evidence>
<proteinExistence type="predicted"/>
<name>A0ABS3FU03_9CYAN</name>
<reference evidence="1 2" key="1">
    <citation type="submission" date="2021-03" db="EMBL/GenBank/DDBJ databases">
        <title>Metabolic Capacity of the Antarctic Cyanobacterium Phormidium pseudopriestleyi that Sustains Oxygenic Photosynthesis in the Presence of Hydrogen Sulfide.</title>
        <authorList>
            <person name="Lumian J.E."/>
            <person name="Jungblut A.D."/>
            <person name="Dillon M.L."/>
            <person name="Hawes I."/>
            <person name="Doran P.T."/>
            <person name="Mackey T.J."/>
            <person name="Dick G.J."/>
            <person name="Grettenberger C.L."/>
            <person name="Sumner D.Y."/>
        </authorList>
    </citation>
    <scope>NUCLEOTIDE SEQUENCE [LARGE SCALE GENOMIC DNA]</scope>
    <source>
        <strain evidence="1 2">FRX01</strain>
    </source>
</reference>
<dbReference type="EMBL" id="JAFLQW010000432">
    <property type="protein sequence ID" value="MBO0350617.1"/>
    <property type="molecule type" value="Genomic_DNA"/>
</dbReference>
<accession>A0ABS3FU03</accession>
<dbReference type="RefSeq" id="WP_207089091.1">
    <property type="nucleotide sequence ID" value="NZ_JAFLQW010000432.1"/>
</dbReference>
<evidence type="ECO:0000313" key="2">
    <source>
        <dbReference type="Proteomes" id="UP000664844"/>
    </source>
</evidence>